<feature type="active site" evidence="3">
    <location>
        <position position="169"/>
    </location>
</feature>
<protein>
    <recommendedName>
        <fullName evidence="3">Phosphoribosyl-dephospho-CoA transferase</fullName>
        <ecNumber evidence="3">2.7.7.66</ecNumber>
    </recommendedName>
    <alternativeName>
        <fullName evidence="3">Malonate decarboxylase holo-[acyl-carrier-protein] synthase</fullName>
        <shortName evidence="3">Holo-ACP synthase</shortName>
    </alternativeName>
</protein>
<proteinExistence type="inferred from homology"/>
<name>A0ABS6PM12_9PSED</name>
<comment type="catalytic activity">
    <reaction evidence="3">
        <text>apo-[malonate decarboxylase ACP] + 2'-(5''-triphospho-alpha-D-ribosyl)-3'-dephospho-CoA = holo-[malonate decarboxylase ACP] + diphosphate</text>
        <dbReference type="Rhea" id="RHEA:42644"/>
        <dbReference type="Rhea" id="RHEA-COMP:10160"/>
        <dbReference type="Rhea" id="RHEA-COMP:10161"/>
        <dbReference type="ChEBI" id="CHEBI:29999"/>
        <dbReference type="ChEBI" id="CHEBI:33019"/>
        <dbReference type="ChEBI" id="CHEBI:61378"/>
        <dbReference type="ChEBI" id="CHEBI:82683"/>
        <dbReference type="EC" id="2.7.7.66"/>
    </reaction>
</comment>
<feature type="domain" description="Phosphoribosyl-dephospho-CoA transferase MdcG C-terminal" evidence="4">
    <location>
        <begin position="125"/>
        <end position="236"/>
    </location>
</feature>
<dbReference type="Pfam" id="PF20866">
    <property type="entry name" value="MdcG_N"/>
    <property type="match status" value="1"/>
</dbReference>
<dbReference type="InterPro" id="IPR048903">
    <property type="entry name" value="MdcG_N"/>
</dbReference>
<dbReference type="EMBL" id="JAHSTS010000003">
    <property type="protein sequence ID" value="MBV4461514.1"/>
    <property type="molecule type" value="Genomic_DNA"/>
</dbReference>
<evidence type="ECO:0000259" key="4">
    <source>
        <dbReference type="Pfam" id="PF10620"/>
    </source>
</evidence>
<evidence type="ECO:0000313" key="7">
    <source>
        <dbReference type="Proteomes" id="UP000765224"/>
    </source>
</evidence>
<feature type="active site" evidence="3">
    <location>
        <position position="171"/>
    </location>
</feature>
<keyword evidence="7" id="KW-1185">Reference proteome</keyword>
<dbReference type="NCBIfam" id="TIGR03135">
    <property type="entry name" value="malonate_mdcG"/>
    <property type="match status" value="1"/>
</dbReference>
<keyword evidence="1 3" id="KW-0808">Transferase</keyword>
<comment type="similarity">
    <text evidence="3">Belongs to the MdcG family.</text>
</comment>
<organism evidence="6 7">
    <name type="scientific">Pseudomonas ekonensis</name>
    <dbReference type="NCBI Taxonomy" id="2842353"/>
    <lineage>
        <taxon>Bacteria</taxon>
        <taxon>Pseudomonadati</taxon>
        <taxon>Pseudomonadota</taxon>
        <taxon>Gammaproteobacteria</taxon>
        <taxon>Pseudomonadales</taxon>
        <taxon>Pseudomonadaceae</taxon>
        <taxon>Pseudomonas</taxon>
    </lineage>
</organism>
<dbReference type="Proteomes" id="UP000765224">
    <property type="component" value="Unassembled WGS sequence"/>
</dbReference>
<evidence type="ECO:0000259" key="5">
    <source>
        <dbReference type="Pfam" id="PF20866"/>
    </source>
</evidence>
<dbReference type="InterPro" id="IPR049180">
    <property type="entry name" value="MdcG_C"/>
</dbReference>
<evidence type="ECO:0000256" key="3">
    <source>
        <dbReference type="HAMAP-Rule" id="MF_00650"/>
    </source>
</evidence>
<feature type="domain" description="Phosphoribosyl-dephospho-CoA transferase MdcG N-terminal" evidence="5">
    <location>
        <begin position="45"/>
        <end position="115"/>
    </location>
</feature>
<dbReference type="InterPro" id="IPR017557">
    <property type="entry name" value="Holo-ACP_synthase"/>
</dbReference>
<comment type="caution">
    <text evidence="6">The sequence shown here is derived from an EMBL/GenBank/DDBJ whole genome shotgun (WGS) entry which is preliminary data.</text>
</comment>
<dbReference type="HAMAP" id="MF_00650">
    <property type="entry name" value="Malonate_MdcG"/>
    <property type="match status" value="1"/>
</dbReference>
<reference evidence="6 7" key="1">
    <citation type="submission" date="2021-06" db="EMBL/GenBank/DDBJ databases">
        <title>Updating the genus Pseudomonas: Description of 43 new species and partition of the Pseudomonas putida group.</title>
        <authorList>
            <person name="Girard L."/>
            <person name="Lood C."/>
            <person name="Vandamme P."/>
            <person name="Rokni-Zadeh H."/>
            <person name="Van Noort V."/>
            <person name="Hofte M."/>
            <person name="Lavigne R."/>
            <person name="De Mot R."/>
        </authorList>
    </citation>
    <scope>NUCLEOTIDE SEQUENCE [LARGE SCALE GENOMIC DNA]</scope>
    <source>
        <strain evidence="6 7">COR58</strain>
    </source>
</reference>
<sequence>MPEAGYRRCVLGRPGRAPRCGQPRRVEPGARAAEGAVVSQSWPLPHDLLWGMTPAQLPAQAPLWAVESLRAGHPVVVRRAEGDPGQVAVGLRGAAREQRWAAFMAVGAVVRRVSPEALCHLDSPRDLPAMRALRQLRPLLDDGGWAWGVSGSAGFELASGFAAMHVGSDLDLILRTPQRLPRHQARQLLALLERAACRVDLQLQTPSGAVALREWAGASARVLLKGAQRACLVSDPWNPQEQAA</sequence>
<dbReference type="NCBIfam" id="NF002332">
    <property type="entry name" value="PRK01293.1"/>
    <property type="match status" value="1"/>
</dbReference>
<evidence type="ECO:0000256" key="2">
    <source>
        <dbReference type="ARBA" id="ARBA00022695"/>
    </source>
</evidence>
<evidence type="ECO:0000256" key="1">
    <source>
        <dbReference type="ARBA" id="ARBA00022679"/>
    </source>
</evidence>
<accession>A0ABS6PM12</accession>
<comment type="function">
    <text evidence="3">Transfers 2'-(5-triphosphoribosyl)-3'-dephosphocoenzyme-A to the apo-[acyl-carrier-protein] of the malonate decarboxylase to yield holo-[acyl-carrier-protein].</text>
</comment>
<keyword evidence="2 3" id="KW-0548">Nucleotidyltransferase</keyword>
<dbReference type="EC" id="2.7.7.66" evidence="3"/>
<evidence type="ECO:0000313" key="6">
    <source>
        <dbReference type="EMBL" id="MBV4461514.1"/>
    </source>
</evidence>
<dbReference type="Pfam" id="PF10620">
    <property type="entry name" value="MdcG"/>
    <property type="match status" value="1"/>
</dbReference>
<gene>
    <name evidence="3" type="primary">mdcG</name>
    <name evidence="6" type="ORF">KVG96_26435</name>
</gene>